<accession>A0A913X071</accession>
<dbReference type="OMA" id="MIMGHED"/>
<comment type="similarity">
    <text evidence="1">Belongs to the peptidase C14A family.</text>
</comment>
<sequence>MGSLNIYGGQTIIVGDGNTIQFLDRYSSLQVEAHNTNDHVGISVEESQESDLIGNITNGYVLIINNYSSLYPSDFTSENFEVLQDFGLDPVILRKDLNTAEMFEVLKETSEKDFTEFDCFICAIAASYSTSDEMIMGHEDEEAIHIDILLDFFLTVPSLKNKPKVFLIQTIQVPRPNDSICTPSATNAGAKGTSVEIQTAKKPQRNLLSPADSNLLVCQATLPLCEPVATENSFCGLLKFVVDVFQSHADKEHIMDMITRVNSQITQSASNIKVRCLHACSKKFYFLRPWQHRK</sequence>
<dbReference type="Proteomes" id="UP000887567">
    <property type="component" value="Unplaced"/>
</dbReference>
<reference evidence="3" key="1">
    <citation type="submission" date="2022-11" db="UniProtKB">
        <authorList>
            <consortium name="EnsemblMetazoa"/>
        </authorList>
    </citation>
    <scope>IDENTIFICATION</scope>
</reference>
<dbReference type="GO" id="GO:0006508">
    <property type="term" value="P:proteolysis"/>
    <property type="evidence" value="ECO:0007669"/>
    <property type="project" value="InterPro"/>
</dbReference>
<dbReference type="Pfam" id="PF00656">
    <property type="entry name" value="Peptidase_C14"/>
    <property type="match status" value="1"/>
</dbReference>
<dbReference type="RefSeq" id="XP_020896817.1">
    <property type="nucleotide sequence ID" value="XM_021041158.2"/>
</dbReference>
<keyword evidence="4" id="KW-1185">Reference proteome</keyword>
<dbReference type="SUPFAM" id="SSF52129">
    <property type="entry name" value="Caspase-like"/>
    <property type="match status" value="1"/>
</dbReference>
<evidence type="ECO:0000259" key="2">
    <source>
        <dbReference type="SMART" id="SM00115"/>
    </source>
</evidence>
<dbReference type="EnsemblMetazoa" id="XM_021041158.2">
    <property type="protein sequence ID" value="XP_020896817.1"/>
    <property type="gene ID" value="LOC110235680"/>
</dbReference>
<dbReference type="PANTHER" id="PTHR10454:SF210">
    <property type="entry name" value="CASPASE-2"/>
    <property type="match status" value="1"/>
</dbReference>
<dbReference type="InterPro" id="IPR002398">
    <property type="entry name" value="Pept_C14"/>
</dbReference>
<dbReference type="InterPro" id="IPR011600">
    <property type="entry name" value="Pept_C14_caspase"/>
</dbReference>
<dbReference type="PANTHER" id="PTHR10454">
    <property type="entry name" value="CASPASE"/>
    <property type="match status" value="1"/>
</dbReference>
<dbReference type="Gene3D" id="3.40.50.1460">
    <property type="match status" value="1"/>
</dbReference>
<dbReference type="AlphaFoldDB" id="A0A913X071"/>
<dbReference type="InterPro" id="IPR029030">
    <property type="entry name" value="Caspase-like_dom_sf"/>
</dbReference>
<dbReference type="GeneID" id="110235680"/>
<dbReference type="GO" id="GO:0004197">
    <property type="term" value="F:cysteine-type endopeptidase activity"/>
    <property type="evidence" value="ECO:0007669"/>
    <property type="project" value="InterPro"/>
</dbReference>
<dbReference type="SMART" id="SM00115">
    <property type="entry name" value="CASc"/>
    <property type="match status" value="1"/>
</dbReference>
<dbReference type="InterPro" id="IPR015917">
    <property type="entry name" value="Pept_C14A"/>
</dbReference>
<evidence type="ECO:0000313" key="4">
    <source>
        <dbReference type="Proteomes" id="UP000887567"/>
    </source>
</evidence>
<evidence type="ECO:0000256" key="1">
    <source>
        <dbReference type="ARBA" id="ARBA00010134"/>
    </source>
</evidence>
<name>A0A913X071_EXADI</name>
<organism evidence="3 4">
    <name type="scientific">Exaiptasia diaphana</name>
    <name type="common">Tropical sea anemone</name>
    <name type="synonym">Aiptasia pulchella</name>
    <dbReference type="NCBI Taxonomy" id="2652724"/>
    <lineage>
        <taxon>Eukaryota</taxon>
        <taxon>Metazoa</taxon>
        <taxon>Cnidaria</taxon>
        <taxon>Anthozoa</taxon>
        <taxon>Hexacorallia</taxon>
        <taxon>Actiniaria</taxon>
        <taxon>Aiptasiidae</taxon>
        <taxon>Exaiptasia</taxon>
    </lineage>
</organism>
<feature type="domain" description="Peptidase C14A caspase catalytic" evidence="2">
    <location>
        <begin position="51"/>
        <end position="288"/>
    </location>
</feature>
<evidence type="ECO:0000313" key="3">
    <source>
        <dbReference type="EnsemblMetazoa" id="XP_020896817.1"/>
    </source>
</evidence>
<protein>
    <recommendedName>
        <fullName evidence="2">Peptidase C14A caspase catalytic domain-containing protein</fullName>
    </recommendedName>
</protein>
<dbReference type="KEGG" id="epa:110235680"/>
<dbReference type="OrthoDB" id="6114029at2759"/>
<proteinExistence type="inferred from homology"/>